<sequence length="65" mass="7433">MVSESLFKKVGPLLHSGMVPSLSRDLQRLRVLLQGFVHSKVRYFMGCCLLGLWLFDFPANVPKIR</sequence>
<dbReference type="AlphaFoldDB" id="A0A6J4JN19"/>
<accession>A0A6J4JN19</accession>
<protein>
    <submittedName>
        <fullName evidence="1">Uncharacterized protein</fullName>
    </submittedName>
</protein>
<dbReference type="EMBL" id="CADCTR010001131">
    <property type="protein sequence ID" value="CAA9282832.1"/>
    <property type="molecule type" value="Genomic_DNA"/>
</dbReference>
<organism evidence="1">
    <name type="scientific">uncultured Chloroflexia bacterium</name>
    <dbReference type="NCBI Taxonomy" id="1672391"/>
    <lineage>
        <taxon>Bacteria</taxon>
        <taxon>Bacillati</taxon>
        <taxon>Chloroflexota</taxon>
        <taxon>Chloroflexia</taxon>
        <taxon>environmental samples</taxon>
    </lineage>
</organism>
<proteinExistence type="predicted"/>
<gene>
    <name evidence="1" type="ORF">AVDCRST_MAG93-3308</name>
</gene>
<name>A0A6J4JN19_9CHLR</name>
<reference evidence="1" key="1">
    <citation type="submission" date="2020-02" db="EMBL/GenBank/DDBJ databases">
        <authorList>
            <person name="Meier V. D."/>
        </authorList>
    </citation>
    <scope>NUCLEOTIDE SEQUENCE</scope>
    <source>
        <strain evidence="1">AVDCRST_MAG93</strain>
    </source>
</reference>
<evidence type="ECO:0000313" key="1">
    <source>
        <dbReference type="EMBL" id="CAA9282832.1"/>
    </source>
</evidence>